<evidence type="ECO:0000313" key="3">
    <source>
        <dbReference type="Proteomes" id="UP001302072"/>
    </source>
</evidence>
<sequence length="960" mass="105912">MQGSSGKQSMSKKTSGRIALMGAALASLSSFTVAAQTSTSNFEWEEFSDRLAKTERISPLGPDLFGDKVRLANGELGFELTDIALPGNNSLEVKLTRSYQVMSRKTYVPDAMLADWQINVPNISGSFAPDWGVGSDVANATRCTNGWPPDVPFRFETREFWTGLRVEIPDGGGELLRTAARTSQPQDGASYPWTTTGQIFFTCLPSIKNAGGEGFLAITPDGTRYWFDWLAQRIEPTLKKYELVEDDGTAPTPQPWHFLQRRRNMLLATKVQDRFGNTVQYTYANAWNASPRLTAITASDGRQLTLTYSGDNVSAVSDGARQWQYRYNDSASRRSLAAVALPDGSQWTIDFNDFTRAVLKYAEVVSPEPGELFRTCFQNEIPLPYPSALITGTMVHPSGAVGRFAVAALEHGRSHVPLNCQNVEYNAGFGNNQNDDINTYAISGYSLTLTAKSISGPGLPNLQWQYAYTPNISYDTYPGQDPLNPVCQYGSSTACEAPLCTSEDCAQSNTTTVTGPGGEWIRYSHGNSYRYNEGKLLKVEVGTGPNDIQRTTSYRYDLGFAGQNYPARYGVSTQFFGEGWASEYHRPQLEMHTSQQGIVFSSVSSELDYFARPHRVARYSTLGFARTDGHTYYDDTARWVVGQRQSTTCLAPASCAGQVMASVVFDPETAQPVHFSAFGALQQTLTYHPTGSIATVSDARDGAGVDTTMTLLDWKRGIPQSVYYGDGAMELATVNDQGWITQYADANGFPRSFAYDAMGRLARKDLPQGDTVAWNPTLSAFEAVPYEEYGLPAGHWRGSSRTGNWRKQVYYDALWRPVVTVEEDLANPQATQRWVATRYDDMGRVSFTSYPRNLHQEGSANYTDAGLQGIYTVSDLFGRPLTVQQDSELGLLTTRNEYLTGFQTRTTSPKGQKTTIRYMAFDKPDTGLPVFIDEPGGVITTIERDAYGKPLEISRSGGVQ</sequence>
<keyword evidence="1" id="KW-0732">Signal</keyword>
<dbReference type="EMBL" id="CP115541">
    <property type="protein sequence ID" value="WNH52265.1"/>
    <property type="molecule type" value="Genomic_DNA"/>
</dbReference>
<dbReference type="InterPro" id="IPR006530">
    <property type="entry name" value="YD"/>
</dbReference>
<proteinExistence type="predicted"/>
<dbReference type="Proteomes" id="UP001302072">
    <property type="component" value="Chromosome"/>
</dbReference>
<reference evidence="2 3" key="1">
    <citation type="submission" date="2022-12" db="EMBL/GenBank/DDBJ databases">
        <title>Two new species, Stenotrophomonas aracearum and Stenotrophomonas oahuensis, isolated from Anthurium (Araceae family) in Hawaii.</title>
        <authorList>
            <person name="Chunag S.C."/>
            <person name="Dobhal S."/>
            <person name="Alvarez A."/>
            <person name="Arif M."/>
        </authorList>
    </citation>
    <scope>NUCLEOTIDE SEQUENCE [LARGE SCALE GENOMIC DNA]</scope>
    <source>
        <strain evidence="2 3">A5586</strain>
    </source>
</reference>
<feature type="signal peptide" evidence="1">
    <location>
        <begin position="1"/>
        <end position="34"/>
    </location>
</feature>
<dbReference type="InterPro" id="IPR031325">
    <property type="entry name" value="RHS_repeat"/>
</dbReference>
<feature type="chain" id="PRO_5045584548" evidence="1">
    <location>
        <begin position="35"/>
        <end position="960"/>
    </location>
</feature>
<dbReference type="Gene3D" id="2.180.10.10">
    <property type="entry name" value="RHS repeat-associated core"/>
    <property type="match status" value="1"/>
</dbReference>
<organism evidence="2 3">
    <name type="scientific">Stenotrophomonas oahuensis</name>
    <dbReference type="NCBI Taxonomy" id="3003271"/>
    <lineage>
        <taxon>Bacteria</taxon>
        <taxon>Pseudomonadati</taxon>
        <taxon>Pseudomonadota</taxon>
        <taxon>Gammaproteobacteria</taxon>
        <taxon>Lysobacterales</taxon>
        <taxon>Lysobacteraceae</taxon>
        <taxon>Stenotrophomonas</taxon>
    </lineage>
</organism>
<accession>A0ABY9YP85</accession>
<protein>
    <submittedName>
        <fullName evidence="2">Wall associated protein</fullName>
    </submittedName>
</protein>
<keyword evidence="3" id="KW-1185">Reference proteome</keyword>
<dbReference type="NCBIfam" id="TIGR01643">
    <property type="entry name" value="YD_repeat_2x"/>
    <property type="match status" value="1"/>
</dbReference>
<name>A0ABY9YP85_9GAMM</name>
<evidence type="ECO:0000256" key="1">
    <source>
        <dbReference type="SAM" id="SignalP"/>
    </source>
</evidence>
<gene>
    <name evidence="2" type="ORF">PDM29_18320</name>
</gene>
<dbReference type="Pfam" id="PF05593">
    <property type="entry name" value="RHS_repeat"/>
    <property type="match status" value="1"/>
</dbReference>
<dbReference type="RefSeq" id="WP_311191470.1">
    <property type="nucleotide sequence ID" value="NZ_CP115541.1"/>
</dbReference>
<evidence type="ECO:0000313" key="2">
    <source>
        <dbReference type="EMBL" id="WNH52265.1"/>
    </source>
</evidence>